<evidence type="ECO:0000313" key="2">
    <source>
        <dbReference type="EMBL" id="JAG26164.1"/>
    </source>
</evidence>
<reference evidence="3" key="1">
    <citation type="journal article" date="2014" name="PLoS ONE">
        <title>Transcriptome-Based Identification of ABC Transporters in the Western Tarnished Plant Bug Lygus hesperus.</title>
        <authorList>
            <person name="Hull J.J."/>
            <person name="Chaney K."/>
            <person name="Geib S.M."/>
            <person name="Fabrick J.A."/>
            <person name="Brent C.S."/>
            <person name="Walsh D."/>
            <person name="Lavine L.C."/>
        </authorList>
    </citation>
    <scope>NUCLEOTIDE SEQUENCE</scope>
</reference>
<dbReference type="EMBL" id="GBHO01017441">
    <property type="protein sequence ID" value="JAG26163.1"/>
    <property type="molecule type" value="Transcribed_RNA"/>
</dbReference>
<gene>
    <name evidence="3" type="primary">lipA_2</name>
    <name evidence="2" type="synonym">lipA_3</name>
    <name evidence="1" type="synonym">lipA_5</name>
    <name evidence="3" type="ORF">CM83_92691</name>
    <name evidence="1" type="ORF">CM83_92693</name>
    <name evidence="2" type="ORF">CM83_92694</name>
    <name evidence="4" type="ORF">g.71714</name>
</gene>
<proteinExistence type="predicted"/>
<dbReference type="EMBL" id="GDHC01019197">
    <property type="protein sequence ID" value="JAP99431.1"/>
    <property type="molecule type" value="Transcribed_RNA"/>
</dbReference>
<protein>
    <submittedName>
        <fullName evidence="3">Lipoyl synthase</fullName>
    </submittedName>
</protein>
<organism evidence="3">
    <name type="scientific">Lygus hesperus</name>
    <name type="common">Western plant bug</name>
    <dbReference type="NCBI Taxonomy" id="30085"/>
    <lineage>
        <taxon>Eukaryota</taxon>
        <taxon>Metazoa</taxon>
        <taxon>Ecdysozoa</taxon>
        <taxon>Arthropoda</taxon>
        <taxon>Hexapoda</taxon>
        <taxon>Insecta</taxon>
        <taxon>Pterygota</taxon>
        <taxon>Neoptera</taxon>
        <taxon>Paraneoptera</taxon>
        <taxon>Hemiptera</taxon>
        <taxon>Heteroptera</taxon>
        <taxon>Panheteroptera</taxon>
        <taxon>Cimicomorpha</taxon>
        <taxon>Miridae</taxon>
        <taxon>Mirini</taxon>
        <taxon>Lygus</taxon>
    </lineage>
</organism>
<reference evidence="4" key="3">
    <citation type="journal article" date="2016" name="Gigascience">
        <title>De novo construction of an expanded transcriptome assembly for the western tarnished plant bug, Lygus hesperus.</title>
        <authorList>
            <person name="Tassone E.E."/>
            <person name="Geib S.M."/>
            <person name="Hall B."/>
            <person name="Fabrick J.A."/>
            <person name="Brent C.S."/>
            <person name="Hull J.J."/>
        </authorList>
    </citation>
    <scope>NUCLEOTIDE SEQUENCE</scope>
</reference>
<dbReference type="AlphaFoldDB" id="A0A0A9Y3F1"/>
<dbReference type="EMBL" id="GBHO01017438">
    <property type="protein sequence ID" value="JAG26166.1"/>
    <property type="molecule type" value="Transcribed_RNA"/>
</dbReference>
<reference evidence="3" key="2">
    <citation type="submission" date="2014-07" db="EMBL/GenBank/DDBJ databases">
        <authorList>
            <person name="Hull J."/>
        </authorList>
    </citation>
    <scope>NUCLEOTIDE SEQUENCE</scope>
</reference>
<dbReference type="EMBL" id="GBHO01017440">
    <property type="protein sequence ID" value="JAG26164.1"/>
    <property type="molecule type" value="Transcribed_RNA"/>
</dbReference>
<accession>A0A0A9Y3F1</accession>
<sequence length="681" mass="77620">MEQRVVKIDLLDYLFSNVGVFAQLDVPGKRKIFNSRPQPVFDAVLDVVDDKRYVTRFDPKYYSDFPWMTACPKRKVLFCYVCLLQGRTVESVICARADVVAAAQAHEMTAAHMTSHDACLSSVAAPAPDVKKQAQQLAQKKKSLLGKLVQILYVLKCQNYFEKIGKSREFSFKTVDFLALNGLHFSSDWESFFPEIVKDPKKEASLFSIFRALVVEHIKRELSQTDFVSLQIEDVSEYIAKPTISVSFRYILNDKIYERFGGFYELIDFGCKIDDGTLIDILQYWEIGSKLIGISTDFHLERIPTSVPDRPFQLFNVCSTNYKMNYVVVKIASVHRDVREFLGKIQNVVSFLSDVVNDVYVKNDETTQAINVPDKLKTKDLTIDEHILTIYRHIKELTDLMNVLRRNVNISLHLFLLNKVEKVLKDPFFVFYAGFFSKLLEIGNDMSEVLIRSYGDDVNVVKLGVLTRIQELTGTLGQLNETNAPKKNAESKFLNHRIIAAILKDFDLRDKNQTNFAIGKLFSLNQNRGKSDQSEAAKSILDSILSQMKGLIDFNLARLRVEVQQIFKDPSKALPPGKLFEKLVTTGSIVVYPEFAKLLKFHLTLPTSSIDDNQTGSTYRRIKTFCRVTRGVGDFFDLDYLFVENDLSMELAATQNFLGLVVNQFAKSEGLRDLTTDHDVI</sequence>
<evidence type="ECO:0000313" key="1">
    <source>
        <dbReference type="EMBL" id="JAG26163.1"/>
    </source>
</evidence>
<evidence type="ECO:0000313" key="4">
    <source>
        <dbReference type="EMBL" id="JAP99431.1"/>
    </source>
</evidence>
<evidence type="ECO:0000313" key="3">
    <source>
        <dbReference type="EMBL" id="JAG26166.1"/>
    </source>
</evidence>
<name>A0A0A9Y3F1_LYGHE</name>